<dbReference type="PANTHER" id="PTHR48081:SF31">
    <property type="entry name" value="STERYL ACETYL HYDROLASE MUG81-RELATED"/>
    <property type="match status" value="1"/>
</dbReference>
<gene>
    <name evidence="3" type="ORF">OC842_000467</name>
</gene>
<dbReference type="Proteomes" id="UP001176521">
    <property type="component" value="Unassembled WGS sequence"/>
</dbReference>
<name>A0AAN6JND9_9BASI</name>
<dbReference type="GO" id="GO:0016787">
    <property type="term" value="F:hydrolase activity"/>
    <property type="evidence" value="ECO:0007669"/>
    <property type="project" value="UniProtKB-KW"/>
</dbReference>
<evidence type="ECO:0000259" key="2">
    <source>
        <dbReference type="Pfam" id="PF07859"/>
    </source>
</evidence>
<keyword evidence="4" id="KW-1185">Reference proteome</keyword>
<organism evidence="3 4">
    <name type="scientific">Tilletia horrida</name>
    <dbReference type="NCBI Taxonomy" id="155126"/>
    <lineage>
        <taxon>Eukaryota</taxon>
        <taxon>Fungi</taxon>
        <taxon>Dikarya</taxon>
        <taxon>Basidiomycota</taxon>
        <taxon>Ustilaginomycotina</taxon>
        <taxon>Exobasidiomycetes</taxon>
        <taxon>Tilletiales</taxon>
        <taxon>Tilletiaceae</taxon>
        <taxon>Tilletia</taxon>
    </lineage>
</organism>
<accession>A0AAN6JND9</accession>
<dbReference type="PANTHER" id="PTHR48081">
    <property type="entry name" value="AB HYDROLASE SUPERFAMILY PROTEIN C4A8.06C"/>
    <property type="match status" value="1"/>
</dbReference>
<keyword evidence="1" id="KW-0378">Hydrolase</keyword>
<dbReference type="Pfam" id="PF07859">
    <property type="entry name" value="Abhydrolase_3"/>
    <property type="match status" value="1"/>
</dbReference>
<dbReference type="AlphaFoldDB" id="A0AAN6JND9"/>
<feature type="domain" description="Alpha/beta hydrolase fold-3" evidence="2">
    <location>
        <begin position="204"/>
        <end position="363"/>
    </location>
</feature>
<reference evidence="3" key="1">
    <citation type="journal article" date="2023" name="PhytoFront">
        <title>Draft Genome Resources of Seven Strains of Tilletia horrida, Causal Agent of Kernel Smut of Rice.</title>
        <authorList>
            <person name="Khanal S."/>
            <person name="Antony Babu S."/>
            <person name="Zhou X.G."/>
        </authorList>
    </citation>
    <scope>NUCLEOTIDE SEQUENCE</scope>
    <source>
        <strain evidence="3">TX3</strain>
    </source>
</reference>
<dbReference type="InterPro" id="IPR050300">
    <property type="entry name" value="GDXG_lipolytic_enzyme"/>
</dbReference>
<evidence type="ECO:0000256" key="1">
    <source>
        <dbReference type="ARBA" id="ARBA00022801"/>
    </source>
</evidence>
<dbReference type="SUPFAM" id="SSF53474">
    <property type="entry name" value="alpha/beta-Hydrolases"/>
    <property type="match status" value="1"/>
</dbReference>
<comment type="caution">
    <text evidence="3">The sequence shown here is derived from an EMBL/GenBank/DDBJ whole genome shotgun (WGS) entry which is preliminary data.</text>
</comment>
<dbReference type="InterPro" id="IPR013094">
    <property type="entry name" value="AB_hydrolase_3"/>
</dbReference>
<evidence type="ECO:0000313" key="4">
    <source>
        <dbReference type="Proteomes" id="UP001176521"/>
    </source>
</evidence>
<dbReference type="InterPro" id="IPR029058">
    <property type="entry name" value="AB_hydrolase_fold"/>
</dbReference>
<evidence type="ECO:0000313" key="3">
    <source>
        <dbReference type="EMBL" id="KAK0540438.1"/>
    </source>
</evidence>
<dbReference type="EMBL" id="JAPDMQ010000013">
    <property type="protein sequence ID" value="KAK0540438.1"/>
    <property type="molecule type" value="Genomic_DNA"/>
</dbReference>
<dbReference type="Gene3D" id="3.40.50.1820">
    <property type="entry name" value="alpha/beta hydrolase"/>
    <property type="match status" value="1"/>
</dbReference>
<protein>
    <recommendedName>
        <fullName evidence="2">Alpha/beta hydrolase fold-3 domain-containing protein</fullName>
    </recommendedName>
</protein>
<sequence length="424" mass="46833">MSSLSQVSGVYPTPRPLLTTRWPLKPLVMAVSYAYLIVRTPLLAAIYAVLPFTRPNPKLPVMASVAYSSFHIIFPLKTVLGTFTDRRGTKTLDPYKPGDRFKGVWIAPARPQLLTGQIGDWLKQGGIKTVPLPGYWVGKDKDLDDVTARPGERIILNFHGGGYIDHTAHWTSPISNFFGELIERIPDLDSQRGDKVRITRGFNLEYRLSDETTFPGIVADAVAAYAFLVETCGFEPAHITVMGDSAGGHLALALIRHLRDTKVLPIPGNAVLTSPWTDLSMTTFHTTASAKANAGMDYLRNPAIIVARDQVIRGMPIGSLESPYLSPGLRAVVNAHTAPALYKGFPPALFIAGGKERWHDEIVMSYHDYVEGDAPEERRRREQSALLVEDDYPHDYVAFMQLGSYDAGIRAIERIYDFIAAAQA</sequence>
<proteinExistence type="predicted"/>